<organism evidence="8 9">
    <name type="scientific">Citricoccus muralis</name>
    <dbReference type="NCBI Taxonomy" id="169134"/>
    <lineage>
        <taxon>Bacteria</taxon>
        <taxon>Bacillati</taxon>
        <taxon>Actinomycetota</taxon>
        <taxon>Actinomycetes</taxon>
        <taxon>Micrococcales</taxon>
        <taxon>Micrococcaceae</taxon>
        <taxon>Citricoccus</taxon>
    </lineage>
</organism>
<dbReference type="AlphaFoldDB" id="A0A3D9LE19"/>
<evidence type="ECO:0000256" key="3">
    <source>
        <dbReference type="ARBA" id="ARBA00005708"/>
    </source>
</evidence>
<reference evidence="8 9" key="1">
    <citation type="submission" date="2018-07" db="EMBL/GenBank/DDBJ databases">
        <title>Sequencing the genomes of 1000 actinobacteria strains.</title>
        <authorList>
            <person name="Klenk H.-P."/>
        </authorList>
    </citation>
    <scope>NUCLEOTIDE SEQUENCE [LARGE SCALE GENOMIC DNA]</scope>
    <source>
        <strain evidence="8 9">DSM 14442</strain>
    </source>
</reference>
<feature type="domain" description="Dihydroneopterin aldolase/epimerase" evidence="7">
    <location>
        <begin position="13"/>
        <end position="126"/>
    </location>
</feature>
<dbReference type="Pfam" id="PF02152">
    <property type="entry name" value="FolB"/>
    <property type="match status" value="1"/>
</dbReference>
<dbReference type="EC" id="4.1.2.25" evidence="6"/>
<dbReference type="InterPro" id="IPR006157">
    <property type="entry name" value="FolB_dom"/>
</dbReference>
<dbReference type="PANTHER" id="PTHR42844">
    <property type="entry name" value="DIHYDRONEOPTERIN ALDOLASE 1-RELATED"/>
    <property type="match status" value="1"/>
</dbReference>
<dbReference type="NCBIfam" id="TIGR00526">
    <property type="entry name" value="folB_dom"/>
    <property type="match status" value="1"/>
</dbReference>
<evidence type="ECO:0000256" key="5">
    <source>
        <dbReference type="ARBA" id="ARBA00023239"/>
    </source>
</evidence>
<comment type="pathway">
    <text evidence="2 6">Cofactor biosynthesis; tetrahydrofolate biosynthesis; 2-amino-4-hydroxy-6-hydroxymethyl-7,8-dihydropteridine diphosphate from 7,8-dihydroneopterin triphosphate: step 3/4.</text>
</comment>
<name>A0A3D9LE19_9MICC</name>
<comment type="caution">
    <text evidence="8">The sequence shown here is derived from an EMBL/GenBank/DDBJ whole genome shotgun (WGS) entry which is preliminary data.</text>
</comment>
<dbReference type="UniPathway" id="UPA00077">
    <property type="reaction ID" value="UER00154"/>
</dbReference>
<dbReference type="InterPro" id="IPR006156">
    <property type="entry name" value="Dihydroneopterin_aldolase"/>
</dbReference>
<dbReference type="GO" id="GO:0046656">
    <property type="term" value="P:folic acid biosynthetic process"/>
    <property type="evidence" value="ECO:0007669"/>
    <property type="project" value="UniProtKB-UniRule"/>
</dbReference>
<dbReference type="PANTHER" id="PTHR42844:SF1">
    <property type="entry name" value="DIHYDRONEOPTERIN ALDOLASE 1-RELATED"/>
    <property type="match status" value="1"/>
</dbReference>
<sequence>MVESTGGRPVDRITLTGLTARGFHGVFAEEKRDGQDFTTDVVVHLDAAPAAAGDDLARTVNYAQVAETVLGVVTGESLDLIETVADRIARALLAEQPMATAVEVTVHKPHAPIEADFADVAVTVFRSRT</sequence>
<dbReference type="SUPFAM" id="SSF55620">
    <property type="entry name" value="Tetrahydrobiopterin biosynthesis enzymes-like"/>
    <property type="match status" value="1"/>
</dbReference>
<evidence type="ECO:0000256" key="1">
    <source>
        <dbReference type="ARBA" id="ARBA00001353"/>
    </source>
</evidence>
<keyword evidence="9" id="KW-1185">Reference proteome</keyword>
<dbReference type="OrthoDB" id="3212934at2"/>
<comment type="catalytic activity">
    <reaction evidence="1 6">
        <text>7,8-dihydroneopterin = 6-hydroxymethyl-7,8-dihydropterin + glycolaldehyde</text>
        <dbReference type="Rhea" id="RHEA:10540"/>
        <dbReference type="ChEBI" id="CHEBI:17001"/>
        <dbReference type="ChEBI" id="CHEBI:17071"/>
        <dbReference type="ChEBI" id="CHEBI:44841"/>
        <dbReference type="EC" id="4.1.2.25"/>
    </reaction>
</comment>
<dbReference type="EMBL" id="QREH01000001">
    <property type="protein sequence ID" value="REE04618.1"/>
    <property type="molecule type" value="Genomic_DNA"/>
</dbReference>
<dbReference type="SMART" id="SM00905">
    <property type="entry name" value="FolB"/>
    <property type="match status" value="1"/>
</dbReference>
<dbReference type="Proteomes" id="UP000256727">
    <property type="component" value="Unassembled WGS sequence"/>
</dbReference>
<dbReference type="Gene3D" id="3.30.1130.10">
    <property type="match status" value="1"/>
</dbReference>
<comment type="similarity">
    <text evidence="3 6">Belongs to the DHNA family.</text>
</comment>
<evidence type="ECO:0000256" key="6">
    <source>
        <dbReference type="RuleBase" id="RU362079"/>
    </source>
</evidence>
<accession>A0A3D9LE19</accession>
<evidence type="ECO:0000256" key="4">
    <source>
        <dbReference type="ARBA" id="ARBA00022909"/>
    </source>
</evidence>
<dbReference type="GO" id="GO:0005737">
    <property type="term" value="C:cytoplasm"/>
    <property type="evidence" value="ECO:0007669"/>
    <property type="project" value="TreeGrafter"/>
</dbReference>
<dbReference type="FunFam" id="3.30.1130.10:FF:000003">
    <property type="entry name" value="7,8-dihydroneopterin aldolase"/>
    <property type="match status" value="1"/>
</dbReference>
<protein>
    <recommendedName>
        <fullName evidence="6">7,8-dihydroneopterin aldolase</fullName>
        <ecNumber evidence="6">4.1.2.25</ecNumber>
    </recommendedName>
</protein>
<comment type="function">
    <text evidence="6">Catalyzes the conversion of 7,8-dihydroneopterin to 6-hydroxymethyl-7,8-dihydropterin.</text>
</comment>
<keyword evidence="4 6" id="KW-0289">Folate biosynthesis</keyword>
<evidence type="ECO:0000259" key="7">
    <source>
        <dbReference type="SMART" id="SM00905"/>
    </source>
</evidence>
<dbReference type="GO" id="GO:0004150">
    <property type="term" value="F:dihydroneopterin aldolase activity"/>
    <property type="evidence" value="ECO:0007669"/>
    <property type="project" value="UniProtKB-UniRule"/>
</dbReference>
<dbReference type="NCBIfam" id="TIGR00525">
    <property type="entry name" value="folB"/>
    <property type="match status" value="1"/>
</dbReference>
<gene>
    <name evidence="8" type="ORF">C8E99_2458</name>
</gene>
<proteinExistence type="inferred from homology"/>
<evidence type="ECO:0000313" key="9">
    <source>
        <dbReference type="Proteomes" id="UP000256727"/>
    </source>
</evidence>
<dbReference type="GO" id="GO:0046654">
    <property type="term" value="P:tetrahydrofolate biosynthetic process"/>
    <property type="evidence" value="ECO:0007669"/>
    <property type="project" value="UniProtKB-UniRule"/>
</dbReference>
<evidence type="ECO:0000313" key="8">
    <source>
        <dbReference type="EMBL" id="REE04618.1"/>
    </source>
</evidence>
<dbReference type="RefSeq" id="WP_115932513.1">
    <property type="nucleotide sequence ID" value="NZ_QREH01000001.1"/>
</dbReference>
<evidence type="ECO:0000256" key="2">
    <source>
        <dbReference type="ARBA" id="ARBA00005013"/>
    </source>
</evidence>
<keyword evidence="5 6" id="KW-0456">Lyase</keyword>
<dbReference type="InterPro" id="IPR043133">
    <property type="entry name" value="GTP-CH-I_C/QueF"/>
</dbReference>